<sequence>MKIVFLDSESVGAVELDAIKQFGELICVDTLTAKQNLPELTQHADILISNKVLLQQDTLANCKNLKLICVAATGYNNIDLPAAQKQGIAVTNVAGYSTNSVAQHVFAMLLNWSIQLQAYQTASQNGQWLSSPLFCLLDYPIFELQGKTLALFGYGTIAQAVEKIALAFGMNVIIAERQYAPEPRAGRISYQDAIQQADVISLHCPLTRDSEQMVDDEFIRLMKKDAILVNTARGGLINETALANALQQGRIQAALLDGLSQEPPSLNNPLLVPQANLQITPHTAWASQQARQTLVNEIAKNIDAFMQGEHRNRIC</sequence>
<comment type="similarity">
    <text evidence="1 4">Belongs to the D-isomer specific 2-hydroxyacid dehydrogenase family.</text>
</comment>
<dbReference type="EMBL" id="CP026604">
    <property type="protein sequence ID" value="AWB68342.1"/>
    <property type="molecule type" value="Genomic_DNA"/>
</dbReference>
<evidence type="ECO:0008006" key="9">
    <source>
        <dbReference type="Google" id="ProtNLM"/>
    </source>
</evidence>
<evidence type="ECO:0000259" key="6">
    <source>
        <dbReference type="Pfam" id="PF02826"/>
    </source>
</evidence>
<dbReference type="GO" id="GO:0051287">
    <property type="term" value="F:NAD binding"/>
    <property type="evidence" value="ECO:0007669"/>
    <property type="project" value="InterPro"/>
</dbReference>
<evidence type="ECO:0000259" key="5">
    <source>
        <dbReference type="Pfam" id="PF00389"/>
    </source>
</evidence>
<evidence type="ECO:0000256" key="2">
    <source>
        <dbReference type="ARBA" id="ARBA00023002"/>
    </source>
</evidence>
<organism evidence="7 8">
    <name type="scientific">Saccharobesus litoralis</name>
    <dbReference type="NCBI Taxonomy" id="2172099"/>
    <lineage>
        <taxon>Bacteria</taxon>
        <taxon>Pseudomonadati</taxon>
        <taxon>Pseudomonadota</taxon>
        <taxon>Gammaproteobacteria</taxon>
        <taxon>Alteromonadales</taxon>
        <taxon>Alteromonadaceae</taxon>
        <taxon>Saccharobesus</taxon>
    </lineage>
</organism>
<dbReference type="Pfam" id="PF02826">
    <property type="entry name" value="2-Hacid_dh_C"/>
    <property type="match status" value="1"/>
</dbReference>
<dbReference type="InterPro" id="IPR036291">
    <property type="entry name" value="NAD(P)-bd_dom_sf"/>
</dbReference>
<dbReference type="InterPro" id="IPR050418">
    <property type="entry name" value="D-iso_2-hydroxyacid_DH_PdxB"/>
</dbReference>
<feature type="domain" description="D-isomer specific 2-hydroxyacid dehydrogenase NAD-binding" evidence="6">
    <location>
        <begin position="106"/>
        <end position="284"/>
    </location>
</feature>
<gene>
    <name evidence="7" type="ORF">C2869_18860</name>
</gene>
<keyword evidence="3" id="KW-0520">NAD</keyword>
<evidence type="ECO:0000256" key="4">
    <source>
        <dbReference type="RuleBase" id="RU003719"/>
    </source>
</evidence>
<evidence type="ECO:0000256" key="1">
    <source>
        <dbReference type="ARBA" id="ARBA00005854"/>
    </source>
</evidence>
<dbReference type="SUPFAM" id="SSF52283">
    <property type="entry name" value="Formate/glycerate dehydrogenase catalytic domain-like"/>
    <property type="match status" value="1"/>
</dbReference>
<proteinExistence type="inferred from homology"/>
<dbReference type="Proteomes" id="UP000244441">
    <property type="component" value="Chromosome"/>
</dbReference>
<dbReference type="Pfam" id="PF00389">
    <property type="entry name" value="2-Hacid_dh"/>
    <property type="match status" value="1"/>
</dbReference>
<name>A0A2S0VVZ2_9ALTE</name>
<keyword evidence="8" id="KW-1185">Reference proteome</keyword>
<dbReference type="GO" id="GO:0016616">
    <property type="term" value="F:oxidoreductase activity, acting on the CH-OH group of donors, NAD or NADP as acceptor"/>
    <property type="evidence" value="ECO:0007669"/>
    <property type="project" value="InterPro"/>
</dbReference>
<dbReference type="RefSeq" id="WP_108604404.1">
    <property type="nucleotide sequence ID" value="NZ_CP026604.1"/>
</dbReference>
<evidence type="ECO:0000313" key="7">
    <source>
        <dbReference type="EMBL" id="AWB68342.1"/>
    </source>
</evidence>
<dbReference type="PROSITE" id="PS00670">
    <property type="entry name" value="D_2_HYDROXYACID_DH_2"/>
    <property type="match status" value="1"/>
</dbReference>
<dbReference type="InterPro" id="IPR006139">
    <property type="entry name" value="D-isomer_2_OHA_DH_cat_dom"/>
</dbReference>
<dbReference type="Gene3D" id="3.40.50.720">
    <property type="entry name" value="NAD(P)-binding Rossmann-like Domain"/>
    <property type="match status" value="2"/>
</dbReference>
<evidence type="ECO:0000313" key="8">
    <source>
        <dbReference type="Proteomes" id="UP000244441"/>
    </source>
</evidence>
<protein>
    <recommendedName>
        <fullName evidence="9">Glycerate dehydrogenase</fullName>
    </recommendedName>
</protein>
<keyword evidence="2 4" id="KW-0560">Oxidoreductase</keyword>
<dbReference type="AlphaFoldDB" id="A0A2S0VVZ2"/>
<reference evidence="7 8" key="1">
    <citation type="submission" date="2018-01" db="EMBL/GenBank/DDBJ databases">
        <title>Genome sequence of a Cantenovulum-like bacteria.</title>
        <authorList>
            <person name="Tan W.R."/>
            <person name="Lau N.-S."/>
            <person name="Go F."/>
            <person name="Amirul A.-A.A."/>
        </authorList>
    </citation>
    <scope>NUCLEOTIDE SEQUENCE [LARGE SCALE GENOMIC DNA]</scope>
    <source>
        <strain evidence="7 8">CCB-QB4</strain>
    </source>
</reference>
<evidence type="ECO:0000256" key="3">
    <source>
        <dbReference type="ARBA" id="ARBA00023027"/>
    </source>
</evidence>
<dbReference type="OrthoDB" id="9805416at2"/>
<dbReference type="PROSITE" id="PS00671">
    <property type="entry name" value="D_2_HYDROXYACID_DH_3"/>
    <property type="match status" value="1"/>
</dbReference>
<dbReference type="PANTHER" id="PTHR43761:SF1">
    <property type="entry name" value="D-ISOMER SPECIFIC 2-HYDROXYACID DEHYDROGENASE CATALYTIC DOMAIN-CONTAINING PROTEIN-RELATED"/>
    <property type="match status" value="1"/>
</dbReference>
<feature type="domain" description="D-isomer specific 2-hydroxyacid dehydrogenase catalytic" evidence="5">
    <location>
        <begin position="10"/>
        <end position="310"/>
    </location>
</feature>
<accession>A0A2S0VVZ2</accession>
<dbReference type="CDD" id="cd12162">
    <property type="entry name" value="2-Hacid_dh_4"/>
    <property type="match status" value="1"/>
</dbReference>
<dbReference type="KEGG" id="cate:C2869_18860"/>
<dbReference type="InterPro" id="IPR029753">
    <property type="entry name" value="D-isomer_DH_CS"/>
</dbReference>
<dbReference type="PANTHER" id="PTHR43761">
    <property type="entry name" value="D-ISOMER SPECIFIC 2-HYDROXYACID DEHYDROGENASE FAMILY PROTEIN (AFU_ORTHOLOGUE AFUA_1G13630)"/>
    <property type="match status" value="1"/>
</dbReference>
<dbReference type="SUPFAM" id="SSF51735">
    <property type="entry name" value="NAD(P)-binding Rossmann-fold domains"/>
    <property type="match status" value="1"/>
</dbReference>
<dbReference type="InterPro" id="IPR006140">
    <property type="entry name" value="D-isomer_DH_NAD-bd"/>
</dbReference>